<dbReference type="AlphaFoldDB" id="A0AAP4MZZ1"/>
<name>A0AAP4MZZ1_9GAMM</name>
<dbReference type="PANTHER" id="PTHR11101">
    <property type="entry name" value="PHOSPHATE TRANSPORTER"/>
    <property type="match status" value="1"/>
</dbReference>
<evidence type="ECO:0000256" key="10">
    <source>
        <dbReference type="ARBA" id="ARBA00047348"/>
    </source>
</evidence>
<proteinExistence type="inferred from homology"/>
<feature type="transmembrane region" description="Helical" evidence="11">
    <location>
        <begin position="229"/>
        <end position="247"/>
    </location>
</feature>
<evidence type="ECO:0000313" key="12">
    <source>
        <dbReference type="EMBL" id="MDM5072055.1"/>
    </source>
</evidence>
<evidence type="ECO:0000313" key="14">
    <source>
        <dbReference type="Proteomes" id="UP001168107"/>
    </source>
</evidence>
<dbReference type="RefSeq" id="WP_042866360.1">
    <property type="nucleotide sequence ID" value="NZ_CAWLWI010000003.1"/>
</dbReference>
<accession>A0AAP4MZZ1</accession>
<feature type="transmembrane region" description="Helical" evidence="11">
    <location>
        <begin position="49"/>
        <end position="82"/>
    </location>
</feature>
<keyword evidence="6 11" id="KW-0812">Transmembrane</keyword>
<dbReference type="GO" id="GO:0005886">
    <property type="term" value="C:plasma membrane"/>
    <property type="evidence" value="ECO:0007669"/>
    <property type="project" value="UniProtKB-SubCell"/>
</dbReference>
<keyword evidence="5 11" id="KW-0592">Phosphate transport</keyword>
<dbReference type="EMBL" id="JAOPLL010000003">
    <property type="protein sequence ID" value="MDM5072055.1"/>
    <property type="molecule type" value="Genomic_DNA"/>
</dbReference>
<evidence type="ECO:0000256" key="8">
    <source>
        <dbReference type="ARBA" id="ARBA00022989"/>
    </source>
</evidence>
<dbReference type="InterPro" id="IPR001204">
    <property type="entry name" value="Phos_transporter"/>
</dbReference>
<dbReference type="GeneID" id="92723497"/>
<keyword evidence="7" id="KW-0769">Symport</keyword>
<keyword evidence="4" id="KW-1003">Cell membrane</keyword>
<feature type="transmembrane region" description="Helical" evidence="11">
    <location>
        <begin position="120"/>
        <end position="138"/>
    </location>
</feature>
<evidence type="ECO:0000256" key="6">
    <source>
        <dbReference type="ARBA" id="ARBA00022692"/>
    </source>
</evidence>
<protein>
    <recommendedName>
        <fullName evidence="11">Phosphate transporter</fullName>
    </recommendedName>
</protein>
<evidence type="ECO:0000313" key="15">
    <source>
        <dbReference type="Proteomes" id="UP001168216"/>
    </source>
</evidence>
<comment type="similarity">
    <text evidence="2">Belongs to the inorganic phosphate transporter (PiT) (TC 2.A.20) family. Pit subfamily.</text>
</comment>
<reference evidence="13" key="1">
    <citation type="submission" date="2023-08" db="EMBL/GenBank/DDBJ databases">
        <title>WGS of Aeromonas isolates.</title>
        <authorList>
            <person name="Lee H."/>
        </authorList>
    </citation>
    <scope>NUCLEOTIDE SEQUENCE</scope>
    <source>
        <strain evidence="13">SL22</strain>
        <strain evidence="12">SU58-3</strain>
    </source>
</reference>
<evidence type="ECO:0000256" key="9">
    <source>
        <dbReference type="ARBA" id="ARBA00023136"/>
    </source>
</evidence>
<feature type="transmembrane region" description="Helical" evidence="11">
    <location>
        <begin position="94"/>
        <end position="114"/>
    </location>
</feature>
<keyword evidence="8 11" id="KW-1133">Transmembrane helix</keyword>
<keyword evidence="9 11" id="KW-0472">Membrane</keyword>
<feature type="transmembrane region" description="Helical" evidence="11">
    <location>
        <begin position="371"/>
        <end position="391"/>
    </location>
</feature>
<dbReference type="EMBL" id="JAOPLV010000005">
    <property type="protein sequence ID" value="MDM5140614.1"/>
    <property type="molecule type" value="Genomic_DNA"/>
</dbReference>
<feature type="transmembrane region" description="Helical" evidence="11">
    <location>
        <begin position="204"/>
        <end position="222"/>
    </location>
</feature>
<evidence type="ECO:0000256" key="11">
    <source>
        <dbReference type="RuleBase" id="RU363058"/>
    </source>
</evidence>
<dbReference type="GO" id="GO:0005315">
    <property type="term" value="F:phosphate transmembrane transporter activity"/>
    <property type="evidence" value="ECO:0007669"/>
    <property type="project" value="InterPro"/>
</dbReference>
<comment type="caution">
    <text evidence="13">The sequence shown here is derived from an EMBL/GenBank/DDBJ whole genome shotgun (WGS) entry which is preliminary data.</text>
</comment>
<keyword evidence="14" id="KW-1185">Reference proteome</keyword>
<evidence type="ECO:0000256" key="1">
    <source>
        <dbReference type="ARBA" id="ARBA00004651"/>
    </source>
</evidence>
<feature type="transmembrane region" description="Helical" evidence="11">
    <location>
        <begin position="159"/>
        <end position="177"/>
    </location>
</feature>
<evidence type="ECO:0000256" key="2">
    <source>
        <dbReference type="ARBA" id="ARBA00005342"/>
    </source>
</evidence>
<evidence type="ECO:0000256" key="5">
    <source>
        <dbReference type="ARBA" id="ARBA00022592"/>
    </source>
</evidence>
<dbReference type="Proteomes" id="UP001168216">
    <property type="component" value="Unassembled WGS sequence"/>
</dbReference>
<organism evidence="13 15">
    <name type="scientific">Aeromonas bestiarum</name>
    <dbReference type="NCBI Taxonomy" id="105751"/>
    <lineage>
        <taxon>Bacteria</taxon>
        <taxon>Pseudomonadati</taxon>
        <taxon>Pseudomonadota</taxon>
        <taxon>Gammaproteobacteria</taxon>
        <taxon>Aeromonadales</taxon>
        <taxon>Aeromonadaceae</taxon>
        <taxon>Aeromonas</taxon>
    </lineage>
</organism>
<evidence type="ECO:0000313" key="13">
    <source>
        <dbReference type="EMBL" id="MDM5140614.1"/>
    </source>
</evidence>
<evidence type="ECO:0000256" key="3">
    <source>
        <dbReference type="ARBA" id="ARBA00022448"/>
    </source>
</evidence>
<comment type="subcellular location">
    <subcellularLocation>
        <location evidence="1">Cell membrane</location>
        <topology evidence="1">Multi-pass membrane protein</topology>
    </subcellularLocation>
    <subcellularLocation>
        <location evidence="11">Membrane</location>
        <topology evidence="11">Multi-pass membrane protein</topology>
    </subcellularLocation>
</comment>
<dbReference type="GO" id="GO:0015293">
    <property type="term" value="F:symporter activity"/>
    <property type="evidence" value="ECO:0007669"/>
    <property type="project" value="UniProtKB-KW"/>
</dbReference>
<sequence>MFEMFSGLGLLWSIGLVLAVFFVLAYEFINGFHDTANAVATVIYTKAMPAHLAVVASGIFNFFGVMFGGLGVAYAIVHLLPIDLLLGMDSTQGLIMVFSLLFSAIVWNLGTWFLGIPASSSHTLIGSILGVGGAYAWLNHQPLTQGINVAKAIDIMLSLIISPTVGFVVAALLLFAMKRVWLGSKIHKTPEERLLVDGKKHPPFWARLTLVASAMGVSFVHGSNDGQKGIGLVMLVLICMAPAYFALDMNSRSYDLDRTQDANQRIMEIYQRNHEQVAHVVDFKVPAQAQEELMTHCAANGALQAMATLDNRLGQVRTYEELDLTDRREVRRLLLCIDDTARKVSKLPLPAKELTDLAKWRKDLTATAEYAPTWVIVSIALALGCGTMVGWRRIVYTVGEKIGSTGMTYSQGIAAQITAAASIGVASLTGMPVSTTHILSSAVAGTMVANKSGLQSQTIKTILMAWVLTLPLTMLLSGGLFLISHHLFGG</sequence>
<gene>
    <name evidence="12" type="ORF">OB935_09370</name>
    <name evidence="13" type="ORF">OB959_12510</name>
</gene>
<evidence type="ECO:0000256" key="4">
    <source>
        <dbReference type="ARBA" id="ARBA00022475"/>
    </source>
</evidence>
<keyword evidence="3 11" id="KW-0813">Transport</keyword>
<dbReference type="Pfam" id="PF01384">
    <property type="entry name" value="PHO4"/>
    <property type="match status" value="1"/>
</dbReference>
<evidence type="ECO:0000256" key="7">
    <source>
        <dbReference type="ARBA" id="ARBA00022847"/>
    </source>
</evidence>
<dbReference type="GO" id="GO:0035435">
    <property type="term" value="P:phosphate ion transmembrane transport"/>
    <property type="evidence" value="ECO:0007669"/>
    <property type="project" value="TreeGrafter"/>
</dbReference>
<comment type="catalytic activity">
    <reaction evidence="10">
        <text>phosphate(in) + H(+)(in) = phosphate(out) + H(+)(out)</text>
        <dbReference type="Rhea" id="RHEA:29939"/>
        <dbReference type="ChEBI" id="CHEBI:15378"/>
        <dbReference type="ChEBI" id="CHEBI:43474"/>
    </reaction>
</comment>
<dbReference type="PANTHER" id="PTHR11101:SF65">
    <property type="entry name" value="LOW-AFFINITY INORGANIC PHOSPHATE TRANSPORTER PITA-RELATED"/>
    <property type="match status" value="1"/>
</dbReference>
<dbReference type="Proteomes" id="UP001168107">
    <property type="component" value="Unassembled WGS sequence"/>
</dbReference>
<feature type="transmembrane region" description="Helical" evidence="11">
    <location>
        <begin position="461"/>
        <end position="483"/>
    </location>
</feature>